<name>A0A0A7M1T5_HARAX</name>
<keyword evidence="5" id="KW-0378">Hydrolase</keyword>
<accession>A0A0A7M1T5</accession>
<dbReference type="Gene3D" id="1.10.530.10">
    <property type="match status" value="1"/>
</dbReference>
<dbReference type="KEGG" id="haxr:123675325"/>
<evidence type="ECO:0000256" key="7">
    <source>
        <dbReference type="SAM" id="SignalP"/>
    </source>
</evidence>
<proteinExistence type="evidence at transcript level"/>
<evidence type="ECO:0000256" key="4">
    <source>
        <dbReference type="ARBA" id="ARBA00023157"/>
    </source>
</evidence>
<dbReference type="Pfam" id="PF00062">
    <property type="entry name" value="Lys"/>
    <property type="match status" value="1"/>
</dbReference>
<dbReference type="RefSeq" id="XP_045466632.1">
    <property type="nucleotide sequence ID" value="XM_045610676.1"/>
</dbReference>
<keyword evidence="5" id="KW-0326">Glycosidase</keyword>
<dbReference type="CDD" id="cd16899">
    <property type="entry name" value="LYZ_C_invert"/>
    <property type="match status" value="1"/>
</dbReference>
<dbReference type="EC" id="3.2.1.17" evidence="2"/>
<dbReference type="EMBL" id="KP125330">
    <property type="protein sequence ID" value="AIZ72680.1"/>
    <property type="molecule type" value="mRNA"/>
</dbReference>
<evidence type="ECO:0000256" key="5">
    <source>
        <dbReference type="ARBA" id="ARBA00023295"/>
    </source>
</evidence>
<dbReference type="PANTHER" id="PTHR11407">
    <property type="entry name" value="LYSOZYME C"/>
    <property type="match status" value="1"/>
</dbReference>
<keyword evidence="3" id="KW-0081">Bacteriolytic enzyme</keyword>
<dbReference type="PROSITE" id="PS51348">
    <property type="entry name" value="GLYCOSYL_HYDROL_F22_2"/>
    <property type="match status" value="1"/>
</dbReference>
<evidence type="ECO:0000256" key="3">
    <source>
        <dbReference type="ARBA" id="ARBA00022638"/>
    </source>
</evidence>
<organism evidence="8">
    <name type="scientific">Harmonia axyridis</name>
    <name type="common">Multicolored Asian lady beetle</name>
    <name type="synonym">Coccinella axyridis</name>
    <dbReference type="NCBI Taxonomy" id="115357"/>
    <lineage>
        <taxon>Eukaryota</taxon>
        <taxon>Metazoa</taxon>
        <taxon>Ecdysozoa</taxon>
        <taxon>Arthropoda</taxon>
        <taxon>Hexapoda</taxon>
        <taxon>Insecta</taxon>
        <taxon>Pterygota</taxon>
        <taxon>Neoptera</taxon>
        <taxon>Endopterygota</taxon>
        <taxon>Coleoptera</taxon>
        <taxon>Polyphaga</taxon>
        <taxon>Cucujiformia</taxon>
        <taxon>Coccinelloidea</taxon>
        <taxon>Coccinellidae</taxon>
        <taxon>Coccinellinae</taxon>
        <taxon>Coccinellini</taxon>
        <taxon>Harmonia</taxon>
    </lineage>
</organism>
<keyword evidence="4" id="KW-1015">Disulfide bond</keyword>
<sequence>MSKSAAVALTLVLGIFLNQCVVTGKRYTRCGLTNLLNDLGFERSYIGHWVCLIESESGKNTSKVSTRANNRLGLGLFQILSRDWCTFRKRGGMCNVHCEDMLDEYLIDDANCAKKIMQELGFKAWNGWKRGCKNRNLPMPLC</sequence>
<dbReference type="GO" id="GO:0031640">
    <property type="term" value="P:killing of cells of another organism"/>
    <property type="evidence" value="ECO:0007669"/>
    <property type="project" value="UniProtKB-KW"/>
</dbReference>
<dbReference type="AlphaFoldDB" id="A0A0A7M1T5"/>
<dbReference type="GO" id="GO:0042742">
    <property type="term" value="P:defense response to bacterium"/>
    <property type="evidence" value="ECO:0007669"/>
    <property type="project" value="UniProtKB-KW"/>
</dbReference>
<dbReference type="SUPFAM" id="SSF53955">
    <property type="entry name" value="Lysozyme-like"/>
    <property type="match status" value="1"/>
</dbReference>
<evidence type="ECO:0000256" key="6">
    <source>
        <dbReference type="RuleBase" id="RU004440"/>
    </source>
</evidence>
<evidence type="ECO:0000256" key="2">
    <source>
        <dbReference type="ARBA" id="ARBA00012732"/>
    </source>
</evidence>
<dbReference type="InterPro" id="IPR001916">
    <property type="entry name" value="Glyco_hydro_22"/>
</dbReference>
<evidence type="ECO:0000313" key="8">
    <source>
        <dbReference type="EMBL" id="AIZ72680.1"/>
    </source>
</evidence>
<feature type="chain" id="PRO_5002029832" description="lysozyme" evidence="7">
    <location>
        <begin position="25"/>
        <end position="142"/>
    </location>
</feature>
<feature type="signal peptide" evidence="7">
    <location>
        <begin position="1"/>
        <end position="24"/>
    </location>
</feature>
<keyword evidence="3" id="KW-0929">Antimicrobial</keyword>
<dbReference type="PANTHER" id="PTHR11407:SF63">
    <property type="entry name" value="LYSOZYME C"/>
    <property type="match status" value="1"/>
</dbReference>
<dbReference type="GeneID" id="123675325"/>
<evidence type="ECO:0000256" key="1">
    <source>
        <dbReference type="ARBA" id="ARBA00000632"/>
    </source>
</evidence>
<protein>
    <recommendedName>
        <fullName evidence="2">lysozyme</fullName>
        <ecNumber evidence="2">3.2.1.17</ecNumber>
    </recommendedName>
</protein>
<dbReference type="PRINTS" id="PR00135">
    <property type="entry name" value="LYZLACT"/>
</dbReference>
<dbReference type="InterPro" id="IPR023346">
    <property type="entry name" value="Lysozyme-like_dom_sf"/>
</dbReference>
<dbReference type="SMART" id="SM00263">
    <property type="entry name" value="LYZ1"/>
    <property type="match status" value="1"/>
</dbReference>
<dbReference type="OrthoDB" id="6692707at2759"/>
<dbReference type="GO" id="GO:0003796">
    <property type="term" value="F:lysozyme activity"/>
    <property type="evidence" value="ECO:0007669"/>
    <property type="project" value="UniProtKB-EC"/>
</dbReference>
<keyword evidence="7" id="KW-0732">Signal</keyword>
<comment type="similarity">
    <text evidence="6">Belongs to the glycosyl hydrolase 22 family.</text>
</comment>
<reference evidence="8" key="1">
    <citation type="journal article" date="2014" name="Dev. Comp. Immunol.">
        <title>Two c-type lysozymes boost the innate immune system of the invasive ladybird Harmonia axyridis.</title>
        <authorList>
            <person name="Beckert A."/>
            <person name="Wiesner J."/>
            <person name="Baumann A."/>
            <person name="Poppel A.K."/>
            <person name="Vogel H."/>
            <person name="Vilcinskas A."/>
        </authorList>
    </citation>
    <scope>NUCLEOTIDE SEQUENCE</scope>
</reference>
<comment type="catalytic activity">
    <reaction evidence="1">
        <text>Hydrolysis of (1-&gt;4)-beta-linkages between N-acetylmuramic acid and N-acetyl-D-glucosamine residues in a peptidoglycan and between N-acetyl-D-glucosamine residues in chitodextrins.</text>
        <dbReference type="EC" id="3.2.1.17"/>
    </reaction>
</comment>